<reference evidence="8" key="2">
    <citation type="submission" date="2020-05" db="EMBL/GenBank/DDBJ databases">
        <authorList>
            <person name="Kim H.-S."/>
            <person name="Proctor R.H."/>
            <person name="Brown D.W."/>
        </authorList>
    </citation>
    <scope>NUCLEOTIDE SEQUENCE</scope>
    <source>
        <strain evidence="8">NRRL 22465</strain>
    </source>
</reference>
<dbReference type="GO" id="GO:0042391">
    <property type="term" value="P:regulation of membrane potential"/>
    <property type="evidence" value="ECO:0007669"/>
    <property type="project" value="InterPro"/>
</dbReference>
<dbReference type="GO" id="GO:0005886">
    <property type="term" value="C:plasma membrane"/>
    <property type="evidence" value="ECO:0007669"/>
    <property type="project" value="InterPro"/>
</dbReference>
<dbReference type="Proteomes" id="UP000635477">
    <property type="component" value="Unassembled WGS sequence"/>
</dbReference>
<dbReference type="GO" id="GO:0036376">
    <property type="term" value="P:sodium ion export across plasma membrane"/>
    <property type="evidence" value="ECO:0007669"/>
    <property type="project" value="InterPro"/>
</dbReference>
<dbReference type="Pfam" id="PF00999">
    <property type="entry name" value="Na_H_Exchanger"/>
    <property type="match status" value="1"/>
</dbReference>
<reference evidence="8" key="1">
    <citation type="journal article" date="2020" name="BMC Genomics">
        <title>Correction to: Identification and distribution of gene clusters required for synthesis of sphingolipid metabolism inhibitors in diverse species of the filamentous fungus Fusarium.</title>
        <authorList>
            <person name="Kim H.S."/>
            <person name="Lohmar J.M."/>
            <person name="Busman M."/>
            <person name="Brown D.W."/>
            <person name="Naumann T.A."/>
            <person name="Divon H.H."/>
            <person name="Lysoe E."/>
            <person name="Uhlig S."/>
            <person name="Proctor R.H."/>
        </authorList>
    </citation>
    <scope>NUCLEOTIDE SEQUENCE</scope>
    <source>
        <strain evidence="8">NRRL 22465</strain>
    </source>
</reference>
<dbReference type="GO" id="GO:0120029">
    <property type="term" value="P:proton export across plasma membrane"/>
    <property type="evidence" value="ECO:0007669"/>
    <property type="project" value="InterPro"/>
</dbReference>
<dbReference type="PANTHER" id="PTHR31382:SF3">
    <property type="entry name" value="SODIUM ION_PROTON EXCHANGER (EUROFUNG)"/>
    <property type="match status" value="1"/>
</dbReference>
<feature type="transmembrane region" description="Helical" evidence="6">
    <location>
        <begin position="169"/>
        <end position="187"/>
    </location>
</feature>
<dbReference type="PANTHER" id="PTHR31382">
    <property type="entry name" value="NA(+)/H(+) ANTIPORTER"/>
    <property type="match status" value="1"/>
</dbReference>
<evidence type="ECO:0000256" key="1">
    <source>
        <dbReference type="ARBA" id="ARBA00004141"/>
    </source>
</evidence>
<feature type="transmembrane region" description="Helical" evidence="6">
    <location>
        <begin position="214"/>
        <end position="237"/>
    </location>
</feature>
<proteinExistence type="predicted"/>
<dbReference type="OrthoDB" id="5327978at2759"/>
<evidence type="ECO:0000313" key="8">
    <source>
        <dbReference type="EMBL" id="KAF4977519.1"/>
    </source>
</evidence>
<accession>A0A8H4UIM0</accession>
<dbReference type="EMBL" id="JABEYC010000432">
    <property type="protein sequence ID" value="KAF4977519.1"/>
    <property type="molecule type" value="Genomic_DNA"/>
</dbReference>
<dbReference type="InterPro" id="IPR006153">
    <property type="entry name" value="Cation/H_exchanger_TM"/>
</dbReference>
<keyword evidence="2 6" id="KW-0812">Transmembrane</keyword>
<evidence type="ECO:0000313" key="9">
    <source>
        <dbReference type="Proteomes" id="UP000635477"/>
    </source>
</evidence>
<keyword evidence="4 6" id="KW-0472">Membrane</keyword>
<feature type="compositionally biased region" description="Basic residues" evidence="5">
    <location>
        <begin position="319"/>
        <end position="329"/>
    </location>
</feature>
<evidence type="ECO:0000256" key="5">
    <source>
        <dbReference type="SAM" id="MobiDB-lite"/>
    </source>
</evidence>
<evidence type="ECO:0000256" key="4">
    <source>
        <dbReference type="ARBA" id="ARBA00023136"/>
    </source>
</evidence>
<feature type="domain" description="Cation/H+ exchanger transmembrane" evidence="7">
    <location>
        <begin position="39"/>
        <end position="233"/>
    </location>
</feature>
<gene>
    <name evidence="8" type="ORF">FZEAL_5953</name>
</gene>
<organism evidence="8 9">
    <name type="scientific">Fusarium zealandicum</name>
    <dbReference type="NCBI Taxonomy" id="1053134"/>
    <lineage>
        <taxon>Eukaryota</taxon>
        <taxon>Fungi</taxon>
        <taxon>Dikarya</taxon>
        <taxon>Ascomycota</taxon>
        <taxon>Pezizomycotina</taxon>
        <taxon>Sordariomycetes</taxon>
        <taxon>Hypocreomycetidae</taxon>
        <taxon>Hypocreales</taxon>
        <taxon>Nectriaceae</taxon>
        <taxon>Fusarium</taxon>
        <taxon>Fusarium staphyleae species complex</taxon>
    </lineage>
</organism>
<feature type="transmembrane region" description="Helical" evidence="6">
    <location>
        <begin position="133"/>
        <end position="157"/>
    </location>
</feature>
<evidence type="ECO:0000256" key="3">
    <source>
        <dbReference type="ARBA" id="ARBA00022989"/>
    </source>
</evidence>
<evidence type="ECO:0000256" key="2">
    <source>
        <dbReference type="ARBA" id="ARBA00022692"/>
    </source>
</evidence>
<dbReference type="AlphaFoldDB" id="A0A8H4UIM0"/>
<dbReference type="InterPro" id="IPR004712">
    <property type="entry name" value="Na+/H+_antiporter_fungi"/>
</dbReference>
<feature type="transmembrane region" description="Helical" evidence="6">
    <location>
        <begin position="102"/>
        <end position="121"/>
    </location>
</feature>
<dbReference type="GO" id="GO:0015385">
    <property type="term" value="F:sodium:proton antiporter activity"/>
    <property type="evidence" value="ECO:0007669"/>
    <property type="project" value="InterPro"/>
</dbReference>
<keyword evidence="9" id="KW-1185">Reference proteome</keyword>
<comment type="subcellular location">
    <subcellularLocation>
        <location evidence="1">Membrane</location>
        <topology evidence="1">Multi-pass membrane protein</topology>
    </subcellularLocation>
</comment>
<protein>
    <recommendedName>
        <fullName evidence="7">Cation/H+ exchanger transmembrane domain-containing protein</fullName>
    </recommendedName>
</protein>
<comment type="caution">
    <text evidence="8">The sequence shown here is derived from an EMBL/GenBank/DDBJ whole genome shotgun (WGS) entry which is preliminary data.</text>
</comment>
<keyword evidence="3 6" id="KW-1133">Transmembrane helix</keyword>
<name>A0A8H4UIM0_9HYPO</name>
<sequence length="329" mass="36459">MDQSYQVVRTIKRPLELPSLAVIVAEQLHFGANAVYFALRRGWIDEESYLLFPTALGLFLIGTCGTLGTNDLIACTVAGSTLNWDGEFLAETSRRHDEFHSCIEVLLNLGGFTYIGIVIPWDQFDDPDGTGVTYPRLIALGVLALLLRRLPSILLLYKLMPAVTEDYKEALFMGYFGPIGVGALFYLEHVRQLFPHAGEGDEEETNLINALGPVIYWLVFFSIVVHGLSIPALNLTYRCLGVKQIKEDAVSIRRKSLSVAVPVNAVTGDQVTFIAYNRFSRPAVELPVLPGVQHPPAPVNAGSEHPDCSDDEAQGETKKRGHRRTIRYM</sequence>
<feature type="region of interest" description="Disordered" evidence="5">
    <location>
        <begin position="295"/>
        <end position="329"/>
    </location>
</feature>
<evidence type="ECO:0000256" key="6">
    <source>
        <dbReference type="SAM" id="Phobius"/>
    </source>
</evidence>
<evidence type="ECO:0000259" key="7">
    <source>
        <dbReference type="Pfam" id="PF00999"/>
    </source>
</evidence>
<feature type="non-terminal residue" evidence="8">
    <location>
        <position position="1"/>
    </location>
</feature>